<comment type="function">
    <text evidence="3">Required for maturation of urease via the functional incorporation of the urease nickel metallocenter.</text>
</comment>
<keyword evidence="2 3" id="KW-0143">Chaperone</keyword>
<evidence type="ECO:0000256" key="1">
    <source>
        <dbReference type="ARBA" id="ARBA00007177"/>
    </source>
</evidence>
<dbReference type="InterPro" id="IPR002669">
    <property type="entry name" value="UreD"/>
</dbReference>
<protein>
    <recommendedName>
        <fullName evidence="3">Urease accessory protein UreD</fullName>
    </recommendedName>
</protein>
<dbReference type="OrthoDB" id="9807968at2"/>
<dbReference type="HAMAP" id="MF_01384">
    <property type="entry name" value="UreD"/>
    <property type="match status" value="1"/>
</dbReference>
<organism evidence="4 5">
    <name type="scientific">Flavobacterium luteum</name>
    <dbReference type="NCBI Taxonomy" id="2026654"/>
    <lineage>
        <taxon>Bacteria</taxon>
        <taxon>Pseudomonadati</taxon>
        <taxon>Bacteroidota</taxon>
        <taxon>Flavobacteriia</taxon>
        <taxon>Flavobacteriales</taxon>
        <taxon>Flavobacteriaceae</taxon>
        <taxon>Flavobacterium</taxon>
    </lineage>
</organism>
<dbReference type="GO" id="GO:0016151">
    <property type="term" value="F:nickel cation binding"/>
    <property type="evidence" value="ECO:0007669"/>
    <property type="project" value="UniProtKB-UniRule"/>
</dbReference>
<reference evidence="4 5" key="1">
    <citation type="submission" date="2019-09" db="EMBL/GenBank/DDBJ databases">
        <title>Flavobacterium sp. nov., isolated from glacier ice.</title>
        <authorList>
            <person name="Liu Q."/>
        </authorList>
    </citation>
    <scope>NUCLEOTIDE SEQUENCE [LARGE SCALE GENOMIC DNA]</scope>
    <source>
        <strain evidence="4 5">NBRC 112527</strain>
    </source>
</reference>
<dbReference type="RefSeq" id="WP_151105755.1">
    <property type="nucleotide sequence ID" value="NZ_WAEM01000001.1"/>
</dbReference>
<keyword evidence="3" id="KW-0996">Nickel insertion</keyword>
<accession>A0A7J5AIX8</accession>
<gene>
    <name evidence="3" type="primary">ureD</name>
    <name evidence="4" type="ORF">F6464_00305</name>
</gene>
<dbReference type="PANTHER" id="PTHR33643">
    <property type="entry name" value="UREASE ACCESSORY PROTEIN D"/>
    <property type="match status" value="1"/>
</dbReference>
<proteinExistence type="inferred from homology"/>
<comment type="caution">
    <text evidence="4">The sequence shown here is derived from an EMBL/GenBank/DDBJ whole genome shotgun (WGS) entry which is preliminary data.</text>
</comment>
<dbReference type="PANTHER" id="PTHR33643:SF1">
    <property type="entry name" value="UREASE ACCESSORY PROTEIN D"/>
    <property type="match status" value="1"/>
</dbReference>
<dbReference type="Pfam" id="PF01774">
    <property type="entry name" value="UreD"/>
    <property type="match status" value="1"/>
</dbReference>
<evidence type="ECO:0000313" key="4">
    <source>
        <dbReference type="EMBL" id="KAB1157562.1"/>
    </source>
</evidence>
<keyword evidence="3" id="KW-0963">Cytoplasm</keyword>
<dbReference type="Proteomes" id="UP000490922">
    <property type="component" value="Unassembled WGS sequence"/>
</dbReference>
<dbReference type="GO" id="GO:0005737">
    <property type="term" value="C:cytoplasm"/>
    <property type="evidence" value="ECO:0007669"/>
    <property type="project" value="UniProtKB-SubCell"/>
</dbReference>
<dbReference type="AlphaFoldDB" id="A0A7J5AIX8"/>
<keyword evidence="5" id="KW-1185">Reference proteome</keyword>
<comment type="similarity">
    <text evidence="1 3">Belongs to the UreD family.</text>
</comment>
<comment type="subcellular location">
    <subcellularLocation>
        <location evidence="3">Cytoplasm</location>
    </subcellularLocation>
</comment>
<evidence type="ECO:0000313" key="5">
    <source>
        <dbReference type="Proteomes" id="UP000490922"/>
    </source>
</evidence>
<dbReference type="EMBL" id="WAEM01000001">
    <property type="protein sequence ID" value="KAB1157562.1"/>
    <property type="molecule type" value="Genomic_DNA"/>
</dbReference>
<comment type="subunit">
    <text evidence="3">UreD, UreF and UreG form a complex that acts as a GTP-hydrolysis-dependent molecular chaperone, activating the urease apoprotein by helping to assemble the nickel containing metallocenter of UreC. The UreE protein probably delivers the nickel.</text>
</comment>
<evidence type="ECO:0000256" key="2">
    <source>
        <dbReference type="ARBA" id="ARBA00023186"/>
    </source>
</evidence>
<sequence>MIAKINIHTTLQNGITKLGNCYFSPPFKVMNITEDKKANHLNLMLMNSSPGILDEDAFEIKIEVVENGSLQLHSQSYQRLFTMTKGAVQEMEIKCNANSSFTYLPHPSVPHKDSIFKAKNKIYLSNNCKLIWGEIITCGRTLKDEVFTFSKYHNSTEIFLNHRLIIKENIVMHPSFINPSKMGQLEGYTHQASIIIIDETIDTDFFTNVVNDYLQQQIEISFGVSTTHTNGIIIRILGYKGEPLFNYLNHIAQLTKTIKTPIYAT</sequence>
<name>A0A7J5AIX8_9FLAO</name>
<evidence type="ECO:0000256" key="3">
    <source>
        <dbReference type="HAMAP-Rule" id="MF_01384"/>
    </source>
</evidence>